<reference evidence="4" key="3">
    <citation type="submission" date="2025-09" db="UniProtKB">
        <authorList>
            <consortium name="Ensembl"/>
        </authorList>
    </citation>
    <scope>IDENTIFICATION</scope>
</reference>
<dbReference type="Gene3D" id="2.60.40.10">
    <property type="entry name" value="Immunoglobulins"/>
    <property type="match status" value="1"/>
</dbReference>
<dbReference type="InterPro" id="IPR036116">
    <property type="entry name" value="FN3_sf"/>
</dbReference>
<evidence type="ECO:0000256" key="2">
    <source>
        <dbReference type="SAM" id="MobiDB-lite"/>
    </source>
</evidence>
<dbReference type="SUPFAM" id="SSF49265">
    <property type="entry name" value="Fibronectin type III"/>
    <property type="match status" value="1"/>
</dbReference>
<proteinExistence type="predicted"/>
<evidence type="ECO:0000259" key="3">
    <source>
        <dbReference type="PROSITE" id="PS50188"/>
    </source>
</evidence>
<feature type="domain" description="B30.2/SPRY" evidence="3">
    <location>
        <begin position="251"/>
        <end position="413"/>
    </location>
</feature>
<gene>
    <name evidence="4" type="primary">LOC101065939</name>
</gene>
<dbReference type="InterPro" id="IPR043136">
    <property type="entry name" value="B30.2/SPRY_sf"/>
</dbReference>
<dbReference type="InterPro" id="IPR001870">
    <property type="entry name" value="B30.2/SPRY"/>
</dbReference>
<feature type="compositionally biased region" description="Low complexity" evidence="2">
    <location>
        <begin position="293"/>
        <end position="306"/>
    </location>
</feature>
<accession>A0A674MTE5</accession>
<dbReference type="InterPro" id="IPR003961">
    <property type="entry name" value="FN3_dom"/>
</dbReference>
<dbReference type="SUPFAM" id="SSF49899">
    <property type="entry name" value="Concanavalin A-like lectins/glucanases"/>
    <property type="match status" value="1"/>
</dbReference>
<dbReference type="InterPro" id="IPR013783">
    <property type="entry name" value="Ig-like_fold"/>
</dbReference>
<reference evidence="4" key="2">
    <citation type="submission" date="2025-08" db="UniProtKB">
        <authorList>
            <consortium name="Ensembl"/>
        </authorList>
    </citation>
    <scope>IDENTIFICATION</scope>
</reference>
<protein>
    <recommendedName>
        <fullName evidence="3">B30.2/SPRY domain-containing protein</fullName>
    </recommendedName>
</protein>
<dbReference type="InterPro" id="IPR013320">
    <property type="entry name" value="ConA-like_dom_sf"/>
</dbReference>
<dbReference type="CDD" id="cd00063">
    <property type="entry name" value="FN3"/>
    <property type="match status" value="1"/>
</dbReference>
<organism evidence="4 5">
    <name type="scientific">Takifugu rubripes</name>
    <name type="common">Japanese pufferfish</name>
    <name type="synonym">Fugu rubripes</name>
    <dbReference type="NCBI Taxonomy" id="31033"/>
    <lineage>
        <taxon>Eukaryota</taxon>
        <taxon>Metazoa</taxon>
        <taxon>Chordata</taxon>
        <taxon>Craniata</taxon>
        <taxon>Vertebrata</taxon>
        <taxon>Euteleostomi</taxon>
        <taxon>Actinopterygii</taxon>
        <taxon>Neopterygii</taxon>
        <taxon>Teleostei</taxon>
        <taxon>Neoteleostei</taxon>
        <taxon>Acanthomorphata</taxon>
        <taxon>Eupercaria</taxon>
        <taxon>Tetraodontiformes</taxon>
        <taxon>Tetradontoidea</taxon>
        <taxon>Tetraodontidae</taxon>
        <taxon>Takifugu</taxon>
    </lineage>
</organism>
<keyword evidence="5" id="KW-1185">Reference proteome</keyword>
<dbReference type="Gene3D" id="2.60.120.920">
    <property type="match status" value="1"/>
</dbReference>
<feature type="region of interest" description="Disordered" evidence="2">
    <location>
        <begin position="273"/>
        <end position="311"/>
    </location>
</feature>
<dbReference type="PROSITE" id="PS50188">
    <property type="entry name" value="B302_SPRY"/>
    <property type="match status" value="1"/>
</dbReference>
<dbReference type="Ensembl" id="ENSTRUT00000088187.1">
    <property type="protein sequence ID" value="ENSTRUP00000064714.1"/>
    <property type="gene ID" value="ENSTRUG00000000842.3"/>
</dbReference>
<keyword evidence="1" id="KW-0175">Coiled coil</keyword>
<dbReference type="Pfam" id="PF00041">
    <property type="entry name" value="fn3"/>
    <property type="match status" value="1"/>
</dbReference>
<dbReference type="GeneTree" id="ENSGT00940000157979"/>
<dbReference type="Proteomes" id="UP000005226">
    <property type="component" value="Chromosome 6"/>
</dbReference>
<dbReference type="PANTHER" id="PTHR24099">
    <property type="entry name" value="E3 UBIQUITIN-PROTEIN LIGASE TRIM36-RELATED"/>
    <property type="match status" value="1"/>
</dbReference>
<evidence type="ECO:0000313" key="4">
    <source>
        <dbReference type="Ensembl" id="ENSTRUP00000064714.1"/>
    </source>
</evidence>
<feature type="compositionally biased region" description="Basic and acidic residues" evidence="2">
    <location>
        <begin position="279"/>
        <end position="292"/>
    </location>
</feature>
<dbReference type="PANTHER" id="PTHR24099:SF8">
    <property type="entry name" value="FSD1-LIKE PROTEIN"/>
    <property type="match status" value="1"/>
</dbReference>
<dbReference type="InterPro" id="IPR050617">
    <property type="entry name" value="E3_ligase_FN3/SPRY"/>
</dbReference>
<name>A0A674MTE5_TAKRU</name>
<dbReference type="AlphaFoldDB" id="A0A674MTE5"/>
<sequence length="413" mass="45540">MSPLTQEALRRIISTLSSKNEELESFLESVDNTLTGLQVRAKGSCKVMSDLEAELELLRSTLEDKGAELRDIIREETQRKGAELQNQLSEGKFALLSCEELLAFANNTLAITDEEEVTMAPAFRLSTRLTASENMSQFTVDFSGERSASQINIPGCVVRDNTVTVSWRPACDANAADVTTSGPVEHYEVEYRKTNHSNSLAAAGGACWEKIHDIRDTHVTVSGLKFDSDFVVVRVRARNKSAVSIFSSLAFSFGFEALTAHAELKVQGDTVTWEPQGIKGHDPRLRGKENKSSSRSGTPSPSKSSGNRAGRERFTGESYTVLGDQEMTGGCHYWELCPLLDWKSFSVGVAYRASLGRFDQLGKNGGSWCLHASQWLQTSLSVKHNNRAKALDWPLPQRIGIYCDCSNGSWAWP</sequence>
<evidence type="ECO:0000313" key="5">
    <source>
        <dbReference type="Proteomes" id="UP000005226"/>
    </source>
</evidence>
<reference evidence="4 5" key="1">
    <citation type="journal article" date="2011" name="Genome Biol. Evol.">
        <title>Integration of the genetic map and genome assembly of fugu facilitates insights into distinct features of genome evolution in teleosts and mammals.</title>
        <authorList>
            <person name="Kai W."/>
            <person name="Kikuchi K."/>
            <person name="Tohari S."/>
            <person name="Chew A.K."/>
            <person name="Tay A."/>
            <person name="Fujiwara A."/>
            <person name="Hosoya S."/>
            <person name="Suetake H."/>
            <person name="Naruse K."/>
            <person name="Brenner S."/>
            <person name="Suzuki Y."/>
            <person name="Venkatesh B."/>
        </authorList>
    </citation>
    <scope>NUCLEOTIDE SEQUENCE [LARGE SCALE GENOMIC DNA]</scope>
</reference>
<evidence type="ECO:0000256" key="1">
    <source>
        <dbReference type="ARBA" id="ARBA00023054"/>
    </source>
</evidence>